<dbReference type="STRING" id="1356854.N007_20980"/>
<evidence type="ECO:0000313" key="1">
    <source>
        <dbReference type="EMBL" id="UNO49009.1"/>
    </source>
</evidence>
<name>T0DHT8_ALIAG</name>
<dbReference type="AlphaFoldDB" id="T0DHT8"/>
<dbReference type="EMBL" id="CP080467">
    <property type="protein sequence ID" value="UNO49009.1"/>
    <property type="molecule type" value="Genomic_DNA"/>
</dbReference>
<accession>T0DHT8</accession>
<dbReference type="eggNOG" id="ENOG5032Z21">
    <property type="taxonomic scope" value="Bacteria"/>
</dbReference>
<keyword evidence="2" id="KW-1185">Reference proteome</keyword>
<dbReference type="RefSeq" id="WP_021295508.1">
    <property type="nucleotide sequence ID" value="NZ_AURB01000072.1"/>
</dbReference>
<reference evidence="2" key="1">
    <citation type="journal article" date="2022" name="G3 (Bethesda)">
        <title>Unveiling the complete genome sequence of Alicyclobacillus acidoterrestris DSM 3922T, a taint-producing strain.</title>
        <authorList>
            <person name="Leonardo I.C."/>
            <person name="Barreto Crespo M.T."/>
            <person name="Gaspar F.B."/>
        </authorList>
    </citation>
    <scope>NUCLEOTIDE SEQUENCE [LARGE SCALE GENOMIC DNA]</scope>
    <source>
        <strain evidence="2">DSM 3922</strain>
    </source>
</reference>
<organism evidence="1 2">
    <name type="scientific">Alicyclobacillus acidoterrestris (strain ATCC 49025 / DSM 3922 / CIP 106132 / NCIMB 13137 / GD3B)</name>
    <dbReference type="NCBI Taxonomy" id="1356854"/>
    <lineage>
        <taxon>Bacteria</taxon>
        <taxon>Bacillati</taxon>
        <taxon>Bacillota</taxon>
        <taxon>Bacilli</taxon>
        <taxon>Bacillales</taxon>
        <taxon>Alicyclobacillaceae</taxon>
        <taxon>Alicyclobacillus</taxon>
    </lineage>
</organism>
<evidence type="ECO:0000313" key="2">
    <source>
        <dbReference type="Proteomes" id="UP000829401"/>
    </source>
</evidence>
<accession>A0A9E6ZTQ8</accession>
<proteinExistence type="predicted"/>
<gene>
    <name evidence="1" type="ORF">K1I37_00070</name>
</gene>
<dbReference type="Proteomes" id="UP000829401">
    <property type="component" value="Chromosome"/>
</dbReference>
<sequence>MYRNGPPQSTNGFAVAALVVSLIGFVLCWIPLLGIPIGHILGVIGLILSIIGMVQASRIGYGSGMSVFGLILSIVTLVLKSIPLINLL</sequence>
<dbReference type="KEGG" id="aaco:K1I37_00070"/>
<protein>
    <submittedName>
        <fullName evidence="1">Uncharacterized protein</fullName>
    </submittedName>
</protein>